<dbReference type="GO" id="GO:0031418">
    <property type="term" value="F:L-ascorbic acid binding"/>
    <property type="evidence" value="ECO:0007669"/>
    <property type="project" value="UniProtKB-KW"/>
</dbReference>
<keyword evidence="1" id="KW-0847">Vitamin C</keyword>
<accession>A0A090QHE7</accession>
<proteinExistence type="predicted"/>
<dbReference type="AlphaFoldDB" id="A0A090QHE7"/>
<dbReference type="SUPFAM" id="SSF51197">
    <property type="entry name" value="Clavaminate synthase-like"/>
    <property type="match status" value="1"/>
</dbReference>
<dbReference type="EMBL" id="BBMM01000012">
    <property type="protein sequence ID" value="GAL01678.1"/>
    <property type="molecule type" value="Genomic_DNA"/>
</dbReference>
<dbReference type="PANTHER" id="PTHR24014:SF4">
    <property type="entry name" value="2-OXOGLUTARATE AND IRON-DEPENDENT OXYGENASE DOMAIN-CONTAINING PROTEIN 2"/>
    <property type="match status" value="1"/>
</dbReference>
<protein>
    <submittedName>
        <fullName evidence="2">2OG-Fe(II) oxygenase</fullName>
    </submittedName>
</protein>
<dbReference type="Proteomes" id="UP000029226">
    <property type="component" value="Unassembled WGS sequence"/>
</dbReference>
<dbReference type="PANTHER" id="PTHR24014">
    <property type="entry name" value="2-OXOGLUTARATE AND IRON-DEPENDENT OXYGENASE DOMAIN-CONTAINING PROTEIN 2"/>
    <property type="match status" value="1"/>
</dbReference>
<sequence>MLQIKTIAIAILKIDIMKTMEHTNALAEARALEVPSRELSLRRDPSVSQFWNNNRRLLEEAWAEWEIENKDDLLVPDETLLDPKLRKAINDAWENPEKENAVADLWEEIIPGVYVAQFFDVERLAEFRKYLEAVVNSEIPKRAPYGIQLNRYGMMLDPRSEGHLAAPSFQAFYNDMMDRFMRPIARLLLGTYGYDNQTFGFSIQYNPDKDKDLHAHTDASAATLNININLPDEVFTGSEVDFYDKASRKTIQAIFEPGKAIIHRGNVPHATHPITSGQRSNLVVWLYGDNMEIPRGSTSSYGNTSSNSIKDVALESVTARQRWSLPDGPKDTVAPF</sequence>
<comment type="caution">
    <text evidence="2">The sequence shown here is derived from an EMBL/GenBank/DDBJ whole genome shotgun (WGS) entry which is preliminary data.</text>
</comment>
<dbReference type="Gene3D" id="2.60.120.620">
    <property type="entry name" value="q2cbj1_9rhob like domain"/>
    <property type="match status" value="1"/>
</dbReference>
<evidence type="ECO:0000313" key="2">
    <source>
        <dbReference type="EMBL" id="GAL01678.1"/>
    </source>
</evidence>
<evidence type="ECO:0000256" key="1">
    <source>
        <dbReference type="ARBA" id="ARBA00022896"/>
    </source>
</evidence>
<evidence type="ECO:0000313" key="3">
    <source>
        <dbReference type="Proteomes" id="UP000029226"/>
    </source>
</evidence>
<organism evidence="2 3">
    <name type="scientific">Nonlabens ulvanivorans</name>
    <name type="common">Persicivirga ulvanivorans</name>
    <dbReference type="NCBI Taxonomy" id="906888"/>
    <lineage>
        <taxon>Bacteria</taxon>
        <taxon>Pseudomonadati</taxon>
        <taxon>Bacteroidota</taxon>
        <taxon>Flavobacteriia</taxon>
        <taxon>Flavobacteriales</taxon>
        <taxon>Flavobacteriaceae</taxon>
        <taxon>Nonlabens</taxon>
    </lineage>
</organism>
<gene>
    <name evidence="2" type="ORF">JCM19314_1462</name>
</gene>
<name>A0A090QHE7_NONUL</name>
<reference evidence="2 3" key="1">
    <citation type="journal article" date="2014" name="Genome Announc.">
        <title>Draft Genome Sequences of Marine Flavobacterium Nonlabens Strains NR17, NR24, NR27, NR32, NR33, and Ara13.</title>
        <authorList>
            <person name="Nakanishi M."/>
            <person name="Meirelles P."/>
            <person name="Suzuki R."/>
            <person name="Takatani N."/>
            <person name="Mino S."/>
            <person name="Suda W."/>
            <person name="Oshima K."/>
            <person name="Hattori M."/>
            <person name="Ohkuma M."/>
            <person name="Hosokawa M."/>
            <person name="Miyashita K."/>
            <person name="Thompson F.L."/>
            <person name="Niwa A."/>
            <person name="Sawabe T."/>
            <person name="Sawabe T."/>
        </authorList>
    </citation>
    <scope>NUCLEOTIDE SEQUENCE [LARGE SCALE GENOMIC DNA]</scope>
    <source>
        <strain evidence="3">JCM19314</strain>
    </source>
</reference>